<dbReference type="Pfam" id="PF13472">
    <property type="entry name" value="Lipase_GDSL_2"/>
    <property type="match status" value="1"/>
</dbReference>
<dbReference type="EMBL" id="BAAARI010000011">
    <property type="protein sequence ID" value="GAA2577193.1"/>
    <property type="molecule type" value="Genomic_DNA"/>
</dbReference>
<evidence type="ECO:0000313" key="3">
    <source>
        <dbReference type="Proteomes" id="UP001500274"/>
    </source>
</evidence>
<gene>
    <name evidence="2" type="ORF">GCM10009862_15650</name>
</gene>
<dbReference type="GO" id="GO:0016787">
    <property type="term" value="F:hydrolase activity"/>
    <property type="evidence" value="ECO:0007669"/>
    <property type="project" value="UniProtKB-KW"/>
</dbReference>
<keyword evidence="2" id="KW-0378">Hydrolase</keyword>
<dbReference type="InterPro" id="IPR051532">
    <property type="entry name" value="Ester_Hydrolysis_Enzymes"/>
</dbReference>
<protein>
    <submittedName>
        <fullName evidence="2">SGNH/GDSL hydrolase family protein</fullName>
    </submittedName>
</protein>
<dbReference type="SUPFAM" id="SSF52266">
    <property type="entry name" value="SGNH hydrolase"/>
    <property type="match status" value="1"/>
</dbReference>
<reference evidence="3" key="1">
    <citation type="journal article" date="2019" name="Int. J. Syst. Evol. Microbiol.">
        <title>The Global Catalogue of Microorganisms (GCM) 10K type strain sequencing project: providing services to taxonomists for standard genome sequencing and annotation.</title>
        <authorList>
            <consortium name="The Broad Institute Genomics Platform"/>
            <consortium name="The Broad Institute Genome Sequencing Center for Infectious Disease"/>
            <person name="Wu L."/>
            <person name="Ma J."/>
        </authorList>
    </citation>
    <scope>NUCLEOTIDE SEQUENCE [LARGE SCALE GENOMIC DNA]</scope>
    <source>
        <strain evidence="3">JCM 16365</strain>
    </source>
</reference>
<sequence length="185" mass="19375">MLFIGDSYTHGTGASNKDNRWSTIVAQAKGWTEDNEALGGTGFVTTSGVNGCGRDYCATYGEVIDSLTDATPSIVVIAGGQNDFRAYSADPDTVSNAIRSTYEKARARFPDARMISVGPTIIGDVSATVQGFDSVVREAAASVGAEYVNMIDPDVLDRSMDAGDGGHVNDTGHRAIADRVLSTIG</sequence>
<comment type="caution">
    <text evidence="2">The sequence shown here is derived from an EMBL/GenBank/DDBJ whole genome shotgun (WGS) entry which is preliminary data.</text>
</comment>
<dbReference type="PANTHER" id="PTHR30383:SF29">
    <property type="entry name" value="SGNH HYDROLASE-TYPE ESTERASE DOMAIN-CONTAINING PROTEIN"/>
    <property type="match status" value="1"/>
</dbReference>
<dbReference type="CDD" id="cd00229">
    <property type="entry name" value="SGNH_hydrolase"/>
    <property type="match status" value="1"/>
</dbReference>
<accession>A0ABP6BMH5</accession>
<dbReference type="InterPro" id="IPR036514">
    <property type="entry name" value="SGNH_hydro_sf"/>
</dbReference>
<name>A0ABP6BMH5_9MICO</name>
<dbReference type="PANTHER" id="PTHR30383">
    <property type="entry name" value="THIOESTERASE 1/PROTEASE 1/LYSOPHOSPHOLIPASE L1"/>
    <property type="match status" value="1"/>
</dbReference>
<keyword evidence="3" id="KW-1185">Reference proteome</keyword>
<evidence type="ECO:0000313" key="2">
    <source>
        <dbReference type="EMBL" id="GAA2577193.1"/>
    </source>
</evidence>
<dbReference type="InterPro" id="IPR013830">
    <property type="entry name" value="SGNH_hydro"/>
</dbReference>
<evidence type="ECO:0000259" key="1">
    <source>
        <dbReference type="Pfam" id="PF13472"/>
    </source>
</evidence>
<feature type="domain" description="SGNH hydrolase-type esterase" evidence="1">
    <location>
        <begin position="3"/>
        <end position="175"/>
    </location>
</feature>
<dbReference type="Gene3D" id="3.40.50.1110">
    <property type="entry name" value="SGNH hydrolase"/>
    <property type="match status" value="1"/>
</dbReference>
<dbReference type="RefSeq" id="WP_344228355.1">
    <property type="nucleotide sequence ID" value="NZ_BAAARI010000011.1"/>
</dbReference>
<proteinExistence type="predicted"/>
<dbReference type="Proteomes" id="UP001500274">
    <property type="component" value="Unassembled WGS sequence"/>
</dbReference>
<organism evidence="2 3">
    <name type="scientific">Microbacterium binotii</name>
    <dbReference type="NCBI Taxonomy" id="462710"/>
    <lineage>
        <taxon>Bacteria</taxon>
        <taxon>Bacillati</taxon>
        <taxon>Actinomycetota</taxon>
        <taxon>Actinomycetes</taxon>
        <taxon>Micrococcales</taxon>
        <taxon>Microbacteriaceae</taxon>
        <taxon>Microbacterium</taxon>
    </lineage>
</organism>